<evidence type="ECO:0000256" key="6">
    <source>
        <dbReference type="ARBA" id="ARBA00022917"/>
    </source>
</evidence>
<dbReference type="EC" id="6.1.1.4" evidence="2"/>
<organism evidence="14 15">
    <name type="scientific">Intoshia linei</name>
    <dbReference type="NCBI Taxonomy" id="1819745"/>
    <lineage>
        <taxon>Eukaryota</taxon>
        <taxon>Metazoa</taxon>
        <taxon>Spiralia</taxon>
        <taxon>Lophotrochozoa</taxon>
        <taxon>Mesozoa</taxon>
        <taxon>Orthonectida</taxon>
        <taxon>Rhopaluridae</taxon>
        <taxon>Intoshia</taxon>
    </lineage>
</organism>
<dbReference type="PANTHER" id="PTHR45794">
    <property type="entry name" value="LEUCYL-TRNA SYNTHETASE"/>
    <property type="match status" value="1"/>
</dbReference>
<reference evidence="14 15" key="1">
    <citation type="submission" date="2016-04" db="EMBL/GenBank/DDBJ databases">
        <title>The genome of Intoshia linei affirms orthonectids as highly simplified spiralians.</title>
        <authorList>
            <person name="Mikhailov K.V."/>
            <person name="Slusarev G.S."/>
            <person name="Nikitin M.A."/>
            <person name="Logacheva M.D."/>
            <person name="Penin A."/>
            <person name="Aleoshin V."/>
            <person name="Panchin Y.V."/>
        </authorList>
    </citation>
    <scope>NUCLEOTIDE SEQUENCE [LARGE SCALE GENOMIC DNA]</scope>
    <source>
        <strain evidence="14">Intl2013</strain>
        <tissue evidence="14">Whole animal</tissue>
    </source>
</reference>
<dbReference type="OrthoDB" id="10249672at2759"/>
<evidence type="ECO:0000256" key="2">
    <source>
        <dbReference type="ARBA" id="ARBA00013164"/>
    </source>
</evidence>
<feature type="domain" description="Aminoacyl-tRNA synthetase class Ia" evidence="10">
    <location>
        <begin position="178"/>
        <end position="755"/>
    </location>
</feature>
<dbReference type="Proteomes" id="UP000078046">
    <property type="component" value="Unassembled WGS sequence"/>
</dbReference>
<dbReference type="PANTHER" id="PTHR45794:SF1">
    <property type="entry name" value="LEUCINE--TRNA LIGASE, CYTOPLASMIC"/>
    <property type="match status" value="1"/>
</dbReference>
<evidence type="ECO:0000256" key="3">
    <source>
        <dbReference type="ARBA" id="ARBA00022598"/>
    </source>
</evidence>
<evidence type="ECO:0000256" key="5">
    <source>
        <dbReference type="ARBA" id="ARBA00022840"/>
    </source>
</evidence>
<dbReference type="SUPFAM" id="SSF47323">
    <property type="entry name" value="Anticodon-binding domain of a subclass of class I aminoacyl-tRNA synthetases"/>
    <property type="match status" value="1"/>
</dbReference>
<dbReference type="Gene3D" id="1.10.730.10">
    <property type="entry name" value="Isoleucyl-tRNA Synthetase, Domain 1"/>
    <property type="match status" value="1"/>
</dbReference>
<evidence type="ECO:0000259" key="10">
    <source>
        <dbReference type="Pfam" id="PF00133"/>
    </source>
</evidence>
<proteinExistence type="inferred from homology"/>
<feature type="domain" description="Aminoacyl-tRNA synthetase class Ia" evidence="10">
    <location>
        <begin position="38"/>
        <end position="102"/>
    </location>
</feature>
<dbReference type="Pfam" id="PF22947">
    <property type="entry name" value="ULD_3"/>
    <property type="match status" value="1"/>
</dbReference>
<dbReference type="Pfam" id="PF00133">
    <property type="entry name" value="tRNA-synt_1"/>
    <property type="match status" value="2"/>
</dbReference>
<dbReference type="NCBIfam" id="TIGR00395">
    <property type="entry name" value="leuS_arch"/>
    <property type="match status" value="1"/>
</dbReference>
<evidence type="ECO:0000313" key="15">
    <source>
        <dbReference type="Proteomes" id="UP000078046"/>
    </source>
</evidence>
<dbReference type="FunFam" id="3.90.740.10:FF:000001">
    <property type="entry name" value="Leucine--tRNA ligase, cytoplasmic"/>
    <property type="match status" value="1"/>
</dbReference>
<dbReference type="Pfam" id="PF08264">
    <property type="entry name" value="Anticodon_1"/>
    <property type="match status" value="1"/>
</dbReference>
<dbReference type="Pfam" id="PF24810">
    <property type="entry name" value="RBD_LARS1"/>
    <property type="match status" value="1"/>
</dbReference>
<dbReference type="PROSITE" id="PS00178">
    <property type="entry name" value="AA_TRNA_LIGASE_I"/>
    <property type="match status" value="1"/>
</dbReference>
<keyword evidence="4 9" id="KW-0547">Nucleotide-binding</keyword>
<evidence type="ECO:0000256" key="9">
    <source>
        <dbReference type="RuleBase" id="RU363035"/>
    </source>
</evidence>
<accession>A0A177BA91</accession>
<dbReference type="InterPro" id="IPR002300">
    <property type="entry name" value="aa-tRNA-synth_Ia"/>
</dbReference>
<dbReference type="Gene3D" id="3.40.50.620">
    <property type="entry name" value="HUPs"/>
    <property type="match status" value="1"/>
</dbReference>
<dbReference type="SUPFAM" id="SSF52374">
    <property type="entry name" value="Nucleotidylyl transferase"/>
    <property type="match status" value="1"/>
</dbReference>
<dbReference type="Gene3D" id="3.90.740.10">
    <property type="entry name" value="Valyl/Leucyl/Isoleucyl-tRNA synthetase, editing domain"/>
    <property type="match status" value="1"/>
</dbReference>
<dbReference type="InterPro" id="IPR014729">
    <property type="entry name" value="Rossmann-like_a/b/a_fold"/>
</dbReference>
<evidence type="ECO:0000256" key="8">
    <source>
        <dbReference type="ARBA" id="ARBA00030520"/>
    </source>
</evidence>
<gene>
    <name evidence="14" type="ORF">A3Q56_01619</name>
</gene>
<dbReference type="SUPFAM" id="SSF50677">
    <property type="entry name" value="ValRS/IleRS/LeuRS editing domain"/>
    <property type="match status" value="1"/>
</dbReference>
<keyword evidence="15" id="KW-1185">Reference proteome</keyword>
<dbReference type="InterPro" id="IPR055416">
    <property type="entry name" value="RBD_LARS1"/>
</dbReference>
<keyword evidence="3 9" id="KW-0436">Ligase</keyword>
<keyword evidence="7 9" id="KW-0030">Aminoacyl-tRNA synthetase</keyword>
<evidence type="ECO:0000256" key="4">
    <source>
        <dbReference type="ARBA" id="ARBA00022741"/>
    </source>
</evidence>
<evidence type="ECO:0000256" key="7">
    <source>
        <dbReference type="ARBA" id="ARBA00023146"/>
    </source>
</evidence>
<dbReference type="GO" id="GO:0004823">
    <property type="term" value="F:leucine-tRNA ligase activity"/>
    <property type="evidence" value="ECO:0007669"/>
    <property type="project" value="UniProtKB-EC"/>
</dbReference>
<feature type="domain" description="Leucine--tRNA ligase ubiquitin-like" evidence="12">
    <location>
        <begin position="1082"/>
        <end position="1149"/>
    </location>
</feature>
<dbReference type="InterPro" id="IPR054509">
    <property type="entry name" value="LARS1_ULD"/>
</dbReference>
<dbReference type="InterPro" id="IPR001412">
    <property type="entry name" value="aa-tRNA-synth_I_CS"/>
</dbReference>
<dbReference type="EMBL" id="LWCA01000132">
    <property type="protein sequence ID" value="OAF70572.1"/>
    <property type="molecule type" value="Genomic_DNA"/>
</dbReference>
<name>A0A177BA91_9BILA</name>
<evidence type="ECO:0000259" key="12">
    <source>
        <dbReference type="Pfam" id="PF22947"/>
    </source>
</evidence>
<dbReference type="GO" id="GO:0006429">
    <property type="term" value="P:leucyl-tRNA aminoacylation"/>
    <property type="evidence" value="ECO:0007669"/>
    <property type="project" value="InterPro"/>
</dbReference>
<sequence>MSAENRKKVTHLLKIEKGIQKEWALSKILETDAASFGTKDKPKKFFANACYPYMNGRLHLGHAFNYSKLEFTVRFKRLDGFHCMMPMAMHCTGIPIKACADKIKNEIELYGNPPIFPNENPPEKEEKKQDIELKLANLSKGKKSKLAAKTIKSVYQWNIMKDIGFSDDQIGAFADQNHWISYFPYYLKKDLSRMGCHIDWRRSFITTDKNPFYDSFIRWQFHYLKKNNYIKFGKRYTIFSPSNQQPCMDHERQKGEGVDAQEYLIAKLKIVESPNAKVAEILKKYDKVYMLAATLRPETLYGITNCWVGPKIKYGVFETKYNSVFVCTKRAMDNMSYQNFTNVFGKVNLLHEIIGIELVGSKIYAPLCSFEIVYVLPMMNVLENKGTGIVLSVPSDSPDDYATLTDLIKKPKFAEQYGVTSDMLDFKPVPIIRIKTYGDLSAITLYNELKIVSQNDTEKLKLAKEKCYLKGFEEGVMLLGDFKGKLVKEIKRKMFDMLIAKDLAHIYYEPENMVVSRNGDICVVALCDQWYLDYGNQEWKDKVISYIGKMVIAPSEATNNFYATLDWLHEHACSRSFGLGTRLPWDEQYVIESLSDSTIYMSFYTIAAQLMGNTFNGTAENNIIGIQANEMTNCVWDYIFLNAGYPTTCGIDKKKLDVLKNEFSYWYGVDLRCSGKDLIQNHLCYYIYNHVAMWPDNSQFWPKAIKINGHLLLNNEKMSKSTGNFMTLDQAIDKYSADGMRLCLADAGESLEDCNFTNDGGNAALLKLYNFVDWVKCHVGYINAHKNINLKVINKMQYIDEVFLAQIKSLVISTYENYNKMNFRDAVICGFFEFQKIKDKYIEIKSVNVSIGNMTPVTLELLSKFTLIQIIILSPICPHVCEHLWRQLGQSESILHSRWPNITGLTKRDEQLLVEKDYVTKVMHQFRISHKTYLKTSKNRLPNFATIYTSVDFAKWQKDVLEIMFNFYDEKKGIESLDNKVISMQILKLKILSNKMIQVAMSFVQLVKDSLLKSINLNDYIKNVLKFEEMKIMDNFREYICTNLQIIDFVVEPIVNIPEKFSKLMFKCCPRSPIIHYQINEYFMINISNFQSCTPVFTMKIPVFVCDKLENIKNRIKSKLNRKLTNLYLFYYKDEKLGSRINKGNKTKEDLFEHFVNGQLIVDISSAELRYKSNINSNILTFDQEIIENINKTISPLFLSQLDDQNLHDVICLCSEIMNINKYTFTEKPKHFAILFSRVCIELKILLDSDRDRKFATPCFEILEKSFDLLCNESFAANFMEPEYHFIFLFQRLVDVMHHVVIFIDNSINKRIPIYVDMSPFLNECIIFLSKWLKIDTESLEKELYQLFPKLLKYCFQQEYLMNQLYSGIILRLFTIIDIITQKDILTHILTNWLSMYRAKSNLYDQPCFDMIKLICEIHQSPQYINRIVRHKLYPEFKILVNELVESKDFKNEPADNQIHYNRLIFSMSQPYTENPTWLK</sequence>
<dbReference type="InterPro" id="IPR009008">
    <property type="entry name" value="Val/Leu/Ile-tRNA-synth_edit"/>
</dbReference>
<evidence type="ECO:0000313" key="14">
    <source>
        <dbReference type="EMBL" id="OAF70572.1"/>
    </source>
</evidence>
<dbReference type="InterPro" id="IPR009080">
    <property type="entry name" value="tRNAsynth_Ia_anticodon-bd"/>
</dbReference>
<feature type="domain" description="Leucine--tRNA ligase RagD-binding" evidence="13">
    <location>
        <begin position="953"/>
        <end position="1012"/>
    </location>
</feature>
<dbReference type="GO" id="GO:0005524">
    <property type="term" value="F:ATP binding"/>
    <property type="evidence" value="ECO:0007669"/>
    <property type="project" value="UniProtKB-KW"/>
</dbReference>
<evidence type="ECO:0000259" key="11">
    <source>
        <dbReference type="Pfam" id="PF08264"/>
    </source>
</evidence>
<feature type="domain" description="Methionyl/Valyl/Leucyl/Isoleucyl-tRNA synthetase anticodon-binding" evidence="11">
    <location>
        <begin position="800"/>
        <end position="928"/>
    </location>
</feature>
<dbReference type="GO" id="GO:0002161">
    <property type="term" value="F:aminoacyl-tRNA deacylase activity"/>
    <property type="evidence" value="ECO:0007669"/>
    <property type="project" value="InterPro"/>
</dbReference>
<comment type="caution">
    <text evidence="14">The sequence shown here is derived from an EMBL/GenBank/DDBJ whole genome shotgun (WGS) entry which is preliminary data.</text>
</comment>
<keyword evidence="5 9" id="KW-0067">ATP-binding</keyword>
<protein>
    <recommendedName>
        <fullName evidence="2">leucine--tRNA ligase</fullName>
        <ecNumber evidence="2">6.1.1.4</ecNumber>
    </recommendedName>
    <alternativeName>
        <fullName evidence="8">Leucyl-tRNA synthetase</fullName>
    </alternativeName>
</protein>
<evidence type="ECO:0000256" key="1">
    <source>
        <dbReference type="ARBA" id="ARBA00005594"/>
    </source>
</evidence>
<evidence type="ECO:0000259" key="13">
    <source>
        <dbReference type="Pfam" id="PF24810"/>
    </source>
</evidence>
<dbReference type="InterPro" id="IPR013155">
    <property type="entry name" value="M/V/L/I-tRNA-synth_anticd-bd"/>
</dbReference>
<comment type="similarity">
    <text evidence="1 9">Belongs to the class-I aminoacyl-tRNA synthetase family.</text>
</comment>
<dbReference type="InterPro" id="IPR004493">
    <property type="entry name" value="Leu-tRNA-synth_Ia_arc/euk"/>
</dbReference>
<keyword evidence="6 9" id="KW-0648">Protein biosynthesis</keyword>